<proteinExistence type="predicted"/>
<evidence type="ECO:0000313" key="2">
    <source>
        <dbReference type="EMBL" id="AMU94657.1"/>
    </source>
</evidence>
<feature type="domain" description="Peptidase S9 prolyl oligopeptidase catalytic" evidence="1">
    <location>
        <begin position="528"/>
        <end position="691"/>
    </location>
</feature>
<dbReference type="Gene3D" id="3.40.50.1820">
    <property type="entry name" value="alpha/beta hydrolase"/>
    <property type="match status" value="1"/>
</dbReference>
<dbReference type="Gene3D" id="2.120.10.30">
    <property type="entry name" value="TolB, C-terminal domain"/>
    <property type="match status" value="1"/>
</dbReference>
<dbReference type="STRING" id="1219058.AOA14_08595"/>
<dbReference type="AlphaFoldDB" id="A0A142VZE6"/>
<dbReference type="EMBL" id="CP013342">
    <property type="protein sequence ID" value="AMU94657.1"/>
    <property type="molecule type" value="Genomic_DNA"/>
</dbReference>
<gene>
    <name evidence="2" type="ORF">AOA14_08595</name>
</gene>
<dbReference type="InterPro" id="IPR029058">
    <property type="entry name" value="AB_hydrolase_fold"/>
</dbReference>
<dbReference type="RefSeq" id="WP_062901478.1">
    <property type="nucleotide sequence ID" value="NZ_CP013342.1"/>
</dbReference>
<reference evidence="2 3" key="2">
    <citation type="journal article" date="2016" name="Genome Announc.">
        <title>Complete Genome Sequence of Sphingopyxis terrae Strain 203-1 (NBRC 111660), a Polyethylene Glycol Degrader.</title>
        <authorList>
            <person name="Ohtsubo Y."/>
            <person name="Nonoyama S."/>
            <person name="Nagata Y."/>
            <person name="Numata M."/>
            <person name="Tsuchikane K."/>
            <person name="Hosoyama A."/>
            <person name="Yamazoe A."/>
            <person name="Tsuda M."/>
            <person name="Fujita N."/>
            <person name="Kawai F."/>
        </authorList>
    </citation>
    <scope>NUCLEOTIDE SEQUENCE [LARGE SCALE GENOMIC DNA]</scope>
    <source>
        <strain evidence="2 3">203-1</strain>
    </source>
</reference>
<evidence type="ECO:0000313" key="3">
    <source>
        <dbReference type="Proteomes" id="UP000076234"/>
    </source>
</evidence>
<name>A0A142VZE6_9SPHN</name>
<accession>A0A142VZE6</accession>
<dbReference type="Proteomes" id="UP000076234">
    <property type="component" value="Chromosome"/>
</dbReference>
<dbReference type="InterPro" id="IPR001375">
    <property type="entry name" value="Peptidase_S9_cat"/>
</dbReference>
<dbReference type="InterPro" id="IPR011042">
    <property type="entry name" value="6-blade_b-propeller_TolB-like"/>
</dbReference>
<evidence type="ECO:0000259" key="1">
    <source>
        <dbReference type="Pfam" id="PF00326"/>
    </source>
</evidence>
<reference evidence="3" key="1">
    <citation type="submission" date="2015-11" db="EMBL/GenBank/DDBJ databases">
        <title>Complete genome sequence of a polyethylene glycol-degrading strain Sphingopyxis terrae strain 203-1 (NBRC 15098).</title>
        <authorList>
            <person name="Yoshiyuki O."/>
            <person name="Shouta N."/>
            <person name="Nagata Y."/>
            <person name="Numata M."/>
            <person name="Tsuchikane K."/>
            <person name="Hosoyama A."/>
            <person name="Yamazoe A."/>
            <person name="Tsuda M."/>
            <person name="Fujita N."/>
            <person name="Kawai F."/>
        </authorList>
    </citation>
    <scope>NUCLEOTIDE SEQUENCE [LARGE SCALE GENOMIC DNA]</scope>
    <source>
        <strain evidence="3">203-1</strain>
    </source>
</reference>
<protein>
    <recommendedName>
        <fullName evidence="1">Peptidase S9 prolyl oligopeptidase catalytic domain-containing protein</fullName>
    </recommendedName>
</protein>
<dbReference type="Pfam" id="PF00326">
    <property type="entry name" value="Peptidase_S9"/>
    <property type="match status" value="1"/>
</dbReference>
<dbReference type="GO" id="GO:0008236">
    <property type="term" value="F:serine-type peptidase activity"/>
    <property type="evidence" value="ECO:0007669"/>
    <property type="project" value="InterPro"/>
</dbReference>
<dbReference type="GO" id="GO:0006508">
    <property type="term" value="P:proteolysis"/>
    <property type="evidence" value="ECO:0007669"/>
    <property type="project" value="InterPro"/>
</dbReference>
<sequence length="729" mass="80693">MTGKARASALAFVAILGTGSPIEATEGRRWTIENIAIVPTDFDLRLASDGRSLAYLERRADIETDKSVSILHLYDLDSHRSREILRAPSAEQLRRLPDGRGWSLLIDRGDGLQLYKLDARGTLTLLLKREAVVTVGQTEGGLFAVRSGAPRRIGILYHDWSPDGRWLWYATLRPRPEPLAMSIDATVVAQRYRRRAPVKATVELRLRSAAGEEWLVASRPAQDRLAFYYGANVQWTREGPRYQLEQGDAERSGGTGTFIWSFATGSSHPAEQEPGFPSIGLVSGPHGGVLASEGFGRELDLTETRPDGRKIHYGPQPYYIGDPRAAGNWLANDGRKAVLGVRTIPHPRYGLVLLGSRKVKPLLVAGSLTACDFRQDLAWGVCVEESLNQAPRLVHVAPESGEVRALASLSSVHESIAPLRVTAHEWTNRLGYRSTGFIVWPRDYQQGKAYPAILITHGSDADERFASPDLQWNYPAQLFAERGFLVILQNDPSARQQAELWNAYMEWSGGPGVLGPSRLRELIWLNGVYSFEDMIHELVGKGIIDRERIGIAGYSRGSQMVNVAVTQSTIFGAASSGDGNYLEPASYADPKEGYHAIFGGPPSGRHLASYRQLSPSLRAEKVCAPVLQQMASPFAGAIDFYTALRDAEVPAQISLYPGEDIATDETHLFHIPSNRLRAMRENMAWFDFWLRGRRDPNMAPISTYDRWSTMAAQLRDCSRPPSALQPEPS</sequence>
<dbReference type="SUPFAM" id="SSF53474">
    <property type="entry name" value="alpha/beta-Hydrolases"/>
    <property type="match status" value="1"/>
</dbReference>
<organism evidence="2 3">
    <name type="scientific">Sphingopyxis terrae subsp. terrae NBRC 15098</name>
    <dbReference type="NCBI Taxonomy" id="1219058"/>
    <lineage>
        <taxon>Bacteria</taxon>
        <taxon>Pseudomonadati</taxon>
        <taxon>Pseudomonadota</taxon>
        <taxon>Alphaproteobacteria</taxon>
        <taxon>Sphingomonadales</taxon>
        <taxon>Sphingomonadaceae</taxon>
        <taxon>Sphingopyxis</taxon>
    </lineage>
</organism>
<dbReference type="KEGG" id="ster:AOA14_08595"/>
<dbReference type="SUPFAM" id="SSF82171">
    <property type="entry name" value="DPP6 N-terminal domain-like"/>
    <property type="match status" value="1"/>
</dbReference>